<reference evidence="3" key="1">
    <citation type="journal article" date="2014" name="Science">
        <title>The coffee genome provides insight into the convergent evolution of caffeine biosynthesis.</title>
        <authorList>
            <person name="Denoeud F."/>
            <person name="Carretero-Paulet L."/>
            <person name="Dereeper A."/>
            <person name="Droc G."/>
            <person name="Guyot R."/>
            <person name="Pietrella M."/>
            <person name="Zheng C."/>
            <person name="Alberti A."/>
            <person name="Anthony F."/>
            <person name="Aprea G."/>
            <person name="Aury J.M."/>
            <person name="Bento P."/>
            <person name="Bernard M."/>
            <person name="Bocs S."/>
            <person name="Campa C."/>
            <person name="Cenci A."/>
            <person name="Combes M.C."/>
            <person name="Crouzillat D."/>
            <person name="Da Silva C."/>
            <person name="Daddiego L."/>
            <person name="De Bellis F."/>
            <person name="Dussert S."/>
            <person name="Garsmeur O."/>
            <person name="Gayraud T."/>
            <person name="Guignon V."/>
            <person name="Jahn K."/>
            <person name="Jamilloux V."/>
            <person name="Joet T."/>
            <person name="Labadie K."/>
            <person name="Lan T."/>
            <person name="Leclercq J."/>
            <person name="Lepelley M."/>
            <person name="Leroy T."/>
            <person name="Li L.T."/>
            <person name="Librado P."/>
            <person name="Lopez L."/>
            <person name="Munoz A."/>
            <person name="Noel B."/>
            <person name="Pallavicini A."/>
            <person name="Perrotta G."/>
            <person name="Poncet V."/>
            <person name="Pot D."/>
            <person name="Priyono X."/>
            <person name="Rigoreau M."/>
            <person name="Rouard M."/>
            <person name="Rozas J."/>
            <person name="Tranchant-Dubreuil C."/>
            <person name="VanBuren R."/>
            <person name="Zhang Q."/>
            <person name="Andrade A.C."/>
            <person name="Argout X."/>
            <person name="Bertrand B."/>
            <person name="de Kochko A."/>
            <person name="Graziosi G."/>
            <person name="Henry R.J."/>
            <person name="Jayarama X."/>
            <person name="Ming R."/>
            <person name="Nagai C."/>
            <person name="Rounsley S."/>
            <person name="Sankoff D."/>
            <person name="Giuliano G."/>
            <person name="Albert V.A."/>
            <person name="Wincker P."/>
            <person name="Lashermes P."/>
        </authorList>
    </citation>
    <scope>NUCLEOTIDE SEQUENCE [LARGE SCALE GENOMIC DNA]</scope>
    <source>
        <strain evidence="3">cv. DH200-94</strain>
    </source>
</reference>
<gene>
    <name evidence="2" type="ORF">GSCOC_T00040597001</name>
</gene>
<dbReference type="Proteomes" id="UP000295252">
    <property type="component" value="Chromosome VIII"/>
</dbReference>
<keyword evidence="3" id="KW-1185">Reference proteome</keyword>
<proteinExistence type="predicted"/>
<dbReference type="AlphaFoldDB" id="A0A068V0W4"/>
<dbReference type="Gramene" id="CDP14291">
    <property type="protein sequence ID" value="CDP14291"/>
    <property type="gene ID" value="GSCOC_T00040597001"/>
</dbReference>
<dbReference type="InParanoid" id="A0A068V0W4"/>
<evidence type="ECO:0000313" key="2">
    <source>
        <dbReference type="EMBL" id="CDP14291.1"/>
    </source>
</evidence>
<organism evidence="2 3">
    <name type="scientific">Coffea canephora</name>
    <name type="common">Robusta coffee</name>
    <dbReference type="NCBI Taxonomy" id="49390"/>
    <lineage>
        <taxon>Eukaryota</taxon>
        <taxon>Viridiplantae</taxon>
        <taxon>Streptophyta</taxon>
        <taxon>Embryophyta</taxon>
        <taxon>Tracheophyta</taxon>
        <taxon>Spermatophyta</taxon>
        <taxon>Magnoliopsida</taxon>
        <taxon>eudicotyledons</taxon>
        <taxon>Gunneridae</taxon>
        <taxon>Pentapetalae</taxon>
        <taxon>asterids</taxon>
        <taxon>lamiids</taxon>
        <taxon>Gentianales</taxon>
        <taxon>Rubiaceae</taxon>
        <taxon>Ixoroideae</taxon>
        <taxon>Gardenieae complex</taxon>
        <taxon>Bertiereae - Coffeeae clade</taxon>
        <taxon>Coffeeae</taxon>
        <taxon>Coffea</taxon>
    </lineage>
</organism>
<feature type="compositionally biased region" description="Basic and acidic residues" evidence="1">
    <location>
        <begin position="51"/>
        <end position="63"/>
    </location>
</feature>
<feature type="region of interest" description="Disordered" evidence="1">
    <location>
        <begin position="36"/>
        <end position="91"/>
    </location>
</feature>
<name>A0A068V0W4_COFCA</name>
<dbReference type="EMBL" id="HG739165">
    <property type="protein sequence ID" value="CDP14291.1"/>
    <property type="molecule type" value="Genomic_DNA"/>
</dbReference>
<sequence length="91" mass="9891">MASFIGSFVPKNLLRVLSPAGPQRVGRSIIIRCANNSARDNKPTTPKIKKKDPQTNDFPKAKNETIQTGGEAMFASLSTREDKSSKQASSQ</sequence>
<protein>
    <submittedName>
        <fullName evidence="2">Uncharacterized protein</fullName>
    </submittedName>
</protein>
<evidence type="ECO:0000313" key="3">
    <source>
        <dbReference type="Proteomes" id="UP000295252"/>
    </source>
</evidence>
<accession>A0A068V0W4</accession>
<evidence type="ECO:0000256" key="1">
    <source>
        <dbReference type="SAM" id="MobiDB-lite"/>
    </source>
</evidence>